<dbReference type="GO" id="GO:0016929">
    <property type="term" value="F:deSUMOylase activity"/>
    <property type="evidence" value="ECO:0007669"/>
    <property type="project" value="TreeGrafter"/>
</dbReference>
<reference evidence="8" key="2">
    <citation type="submission" date="2023-05" db="EMBL/GenBank/DDBJ databases">
        <authorList>
            <person name="Schelkunov M.I."/>
        </authorList>
    </citation>
    <scope>NUCLEOTIDE SEQUENCE</scope>
    <source>
        <strain evidence="8">Hsosn_3</strain>
        <tissue evidence="8">Leaf</tissue>
    </source>
</reference>
<feature type="compositionally biased region" description="Basic and acidic residues" evidence="5">
    <location>
        <begin position="152"/>
        <end position="164"/>
    </location>
</feature>
<evidence type="ECO:0000256" key="6">
    <source>
        <dbReference type="SAM" id="SignalP"/>
    </source>
</evidence>
<dbReference type="PANTHER" id="PTHR12606">
    <property type="entry name" value="SENTRIN/SUMO-SPECIFIC PROTEASE"/>
    <property type="match status" value="1"/>
</dbReference>
<evidence type="ECO:0000256" key="2">
    <source>
        <dbReference type="ARBA" id="ARBA00022670"/>
    </source>
</evidence>
<evidence type="ECO:0000313" key="9">
    <source>
        <dbReference type="Proteomes" id="UP001237642"/>
    </source>
</evidence>
<keyword evidence="4" id="KW-0788">Thiol protease</keyword>
<keyword evidence="3" id="KW-0378">Hydrolase</keyword>
<dbReference type="SUPFAM" id="SSF54001">
    <property type="entry name" value="Cysteine proteinases"/>
    <property type="match status" value="1"/>
</dbReference>
<comment type="caution">
    <text evidence="8">The sequence shown here is derived from an EMBL/GenBank/DDBJ whole genome shotgun (WGS) entry which is preliminary data.</text>
</comment>
<sequence length="1279" mass="145054">MSSPHFICMALFPFSPGEAYSTTTAYINTTCLTHSTQSSILPFPTLLISSYYCICNSISRSKACSSVLIELCSLCVTEILLCDRRNESPIRRGWKVLRTSSNSKLRFNKVSWKWSEELDQADGDPETHTTDNAGHQTHAMENTGFGTPTGAQERRETETVETPDHGTPTAAQERRQTETVGTPDRGTPTGAQERRETETVETPDRGTPTAAQERRHTETVETPDRGTPTAAQERRQTETLETPDRGTPTAMRQRRQAQRVSGRVHIAHSYNLRIRKSPDKRKESIGKALKGYTGKGSTVRRHRRTCRRGATSGDTRDRMSEEATLGGDTSKKHPSEATGDAAGKAQEESSKDSDLEARPFDNQGGDDDVPRSKERPENFNSNPRSEAFKATGENAGETQKKDDHGGDDGARDAGQMNYGVKLRRHIKEFSDKVLQHLSLLETIFKKLPGEFGLLGRMFEFEPTSVELYKGRCRNLDIIWHEIIEIVQSITTSLKSITDDIPFTDKEMKDHIRNLANKISGACLEAEMREKFKSTTGHVTRKLNVDKTSSTTSTSASEKFSKLIKESDLEARPFDNQGGDDVPRSEERPENFNSNPRSEAFKATGGKSGETEKEDYHGGDDGARDTDLMNYEAKLRRGVKEFSDKVLQKLSLLKTIFKGLPGEFGLLGQIFEIEPTSVEIYKDRCRKLDRSWHQIIEFVQSITTPLNSITDDIPFTDKEMKDHIRNLANKISGACLETEMREKFKSTTGHVTRKLNVDKTGPTTSTSASEKFSKLIKESDLEARPFDNQGGDDVPRSEERPENFNSNPRSEAFKATGGKSGETETEDYHGGDDGARDTDLMNYGVKLRRDMKEFSDKVLQHLHLLETIFKKLPGEFGLLGQMFEFEPTSVEHYKGRCRNLAMICREIIEIVQSITTPLKSITDDIPFTDKEMKDHIRNLANKISGACLETEMREKFKSTTGHVMRELNVDKTGPTTSTSASEKVYILEKILGPKSMNKIRQMPNWEQWNFSLGDLKRFTKPVKESEKLDIRHNYFENQRLDLEGCRLNWIDVHSLEPGNDLTDDVINAYMDLLLKRETELRSMDEQQFYFFYTFLYYIGQTAVDNIEAGRFCQLTSWWNFYEEHSRDKLDVPLSNTNYALIPVCDDRHFLLLVFDINKWELLILEPFPYNFSGFQNKAADFVTMALNHIINIRAPDRLKSTAPQCFIPSNIPKQLNSHDCGVLVCKYMDAFTQGNVVICSAILQEEQSVWFPVEMVQKVIKTKMQGKKMMEINCKSRYGT</sequence>
<name>A0AAD8MJQ5_9APIA</name>
<dbReference type="GO" id="GO:0016926">
    <property type="term" value="P:protein desumoylation"/>
    <property type="evidence" value="ECO:0007669"/>
    <property type="project" value="TreeGrafter"/>
</dbReference>
<feature type="compositionally biased region" description="Basic and acidic residues" evidence="5">
    <location>
        <begin position="608"/>
        <end position="625"/>
    </location>
</feature>
<evidence type="ECO:0000313" key="8">
    <source>
        <dbReference type="EMBL" id="KAK1375901.1"/>
    </source>
</evidence>
<dbReference type="Gene3D" id="3.40.395.10">
    <property type="entry name" value="Adenoviral Proteinase, Chain A"/>
    <property type="match status" value="1"/>
</dbReference>
<feature type="compositionally biased region" description="Basic and acidic residues" evidence="5">
    <location>
        <begin position="368"/>
        <end position="377"/>
    </location>
</feature>
<dbReference type="PANTHER" id="PTHR12606:SF136">
    <property type="entry name" value="ULP1 PROTEASE FAMILY PROTEIN"/>
    <property type="match status" value="1"/>
</dbReference>
<protein>
    <recommendedName>
        <fullName evidence="7">Ubiquitin-like protease family profile domain-containing protein</fullName>
    </recommendedName>
</protein>
<feature type="chain" id="PRO_5042024450" description="Ubiquitin-like protease family profile domain-containing protein" evidence="6">
    <location>
        <begin position="20"/>
        <end position="1279"/>
    </location>
</feature>
<feature type="region of interest" description="Disordered" evidence="5">
    <location>
        <begin position="570"/>
        <end position="625"/>
    </location>
</feature>
<accession>A0AAD8MJQ5</accession>
<feature type="signal peptide" evidence="6">
    <location>
        <begin position="1"/>
        <end position="19"/>
    </location>
</feature>
<feature type="compositionally biased region" description="Basic and acidic residues" evidence="5">
    <location>
        <begin position="398"/>
        <end position="411"/>
    </location>
</feature>
<feature type="compositionally biased region" description="Basic and acidic residues" evidence="5">
    <location>
        <begin position="232"/>
        <end position="244"/>
    </location>
</feature>
<dbReference type="PROSITE" id="PS50600">
    <property type="entry name" value="ULP_PROTEASE"/>
    <property type="match status" value="1"/>
</dbReference>
<dbReference type="EMBL" id="JAUIZM010000007">
    <property type="protein sequence ID" value="KAK1375901.1"/>
    <property type="molecule type" value="Genomic_DNA"/>
</dbReference>
<proteinExistence type="inferred from homology"/>
<feature type="compositionally biased region" description="Polar residues" evidence="5">
    <location>
        <begin position="760"/>
        <end position="769"/>
    </location>
</feature>
<keyword evidence="6" id="KW-0732">Signal</keyword>
<feature type="compositionally biased region" description="Basic and acidic residues" evidence="5">
    <location>
        <begin position="276"/>
        <end position="285"/>
    </location>
</feature>
<keyword evidence="2" id="KW-0645">Protease</keyword>
<dbReference type="GO" id="GO:0005634">
    <property type="term" value="C:nucleus"/>
    <property type="evidence" value="ECO:0007669"/>
    <property type="project" value="TreeGrafter"/>
</dbReference>
<feature type="domain" description="Ubiquitin-like protease family profile" evidence="7">
    <location>
        <begin position="1044"/>
        <end position="1230"/>
    </location>
</feature>
<feature type="region of interest" description="Disordered" evidence="5">
    <location>
        <begin position="752"/>
        <end position="771"/>
    </location>
</feature>
<dbReference type="InterPro" id="IPR003653">
    <property type="entry name" value="Peptidase_C48_C"/>
</dbReference>
<feature type="compositionally biased region" description="Basic and acidic residues" evidence="5">
    <location>
        <begin position="580"/>
        <end position="589"/>
    </location>
</feature>
<feature type="compositionally biased region" description="Basic and acidic residues" evidence="5">
    <location>
        <begin position="345"/>
        <end position="359"/>
    </location>
</feature>
<comment type="similarity">
    <text evidence="1">Belongs to the peptidase C48 family.</text>
</comment>
<evidence type="ECO:0000256" key="1">
    <source>
        <dbReference type="ARBA" id="ARBA00005234"/>
    </source>
</evidence>
<feature type="region of interest" description="Disordered" evidence="5">
    <location>
        <begin position="119"/>
        <end position="414"/>
    </location>
</feature>
<feature type="region of interest" description="Disordered" evidence="5">
    <location>
        <begin position="778"/>
        <end position="834"/>
    </location>
</feature>
<feature type="compositionally biased region" description="Basic residues" evidence="5">
    <location>
        <begin position="298"/>
        <end position="307"/>
    </location>
</feature>
<feature type="compositionally biased region" description="Basic and acidic residues" evidence="5">
    <location>
        <begin position="792"/>
        <end position="801"/>
    </location>
</feature>
<reference evidence="8" key="1">
    <citation type="submission" date="2023-02" db="EMBL/GenBank/DDBJ databases">
        <title>Genome of toxic invasive species Heracleum sosnowskyi carries increased number of genes despite the absence of recent whole-genome duplications.</title>
        <authorList>
            <person name="Schelkunov M."/>
            <person name="Shtratnikova V."/>
            <person name="Makarenko M."/>
            <person name="Klepikova A."/>
            <person name="Omelchenko D."/>
            <person name="Novikova G."/>
            <person name="Obukhova E."/>
            <person name="Bogdanov V."/>
            <person name="Penin A."/>
            <person name="Logacheva M."/>
        </authorList>
    </citation>
    <scope>NUCLEOTIDE SEQUENCE</scope>
    <source>
        <strain evidence="8">Hsosn_3</strain>
        <tissue evidence="8">Leaf</tissue>
    </source>
</reference>
<evidence type="ECO:0000256" key="5">
    <source>
        <dbReference type="SAM" id="MobiDB-lite"/>
    </source>
</evidence>
<evidence type="ECO:0000256" key="3">
    <source>
        <dbReference type="ARBA" id="ARBA00022801"/>
    </source>
</evidence>
<dbReference type="InterPro" id="IPR038765">
    <property type="entry name" value="Papain-like_cys_pep_sf"/>
</dbReference>
<keyword evidence="9" id="KW-1185">Reference proteome</keyword>
<gene>
    <name evidence="8" type="ORF">POM88_032094</name>
</gene>
<feature type="compositionally biased region" description="Basic and acidic residues" evidence="5">
    <location>
        <begin position="212"/>
        <end position="224"/>
    </location>
</feature>
<feature type="compositionally biased region" description="Basic and acidic residues" evidence="5">
    <location>
        <begin position="825"/>
        <end position="834"/>
    </location>
</feature>
<dbReference type="AlphaFoldDB" id="A0AAD8MJQ5"/>
<organism evidence="8 9">
    <name type="scientific">Heracleum sosnowskyi</name>
    <dbReference type="NCBI Taxonomy" id="360622"/>
    <lineage>
        <taxon>Eukaryota</taxon>
        <taxon>Viridiplantae</taxon>
        <taxon>Streptophyta</taxon>
        <taxon>Embryophyta</taxon>
        <taxon>Tracheophyta</taxon>
        <taxon>Spermatophyta</taxon>
        <taxon>Magnoliopsida</taxon>
        <taxon>eudicotyledons</taxon>
        <taxon>Gunneridae</taxon>
        <taxon>Pentapetalae</taxon>
        <taxon>asterids</taxon>
        <taxon>campanulids</taxon>
        <taxon>Apiales</taxon>
        <taxon>Apiaceae</taxon>
        <taxon>Apioideae</taxon>
        <taxon>apioid superclade</taxon>
        <taxon>Tordylieae</taxon>
        <taxon>Tordyliinae</taxon>
        <taxon>Heracleum</taxon>
    </lineage>
</organism>
<dbReference type="Proteomes" id="UP001237642">
    <property type="component" value="Unassembled WGS sequence"/>
</dbReference>
<dbReference type="Pfam" id="PF02902">
    <property type="entry name" value="Peptidase_C48"/>
    <property type="match status" value="1"/>
</dbReference>
<evidence type="ECO:0000256" key="4">
    <source>
        <dbReference type="ARBA" id="ARBA00022807"/>
    </source>
</evidence>
<evidence type="ECO:0000259" key="7">
    <source>
        <dbReference type="PROSITE" id="PS50600"/>
    </source>
</evidence>
<dbReference type="GO" id="GO:0006508">
    <property type="term" value="P:proteolysis"/>
    <property type="evidence" value="ECO:0007669"/>
    <property type="project" value="UniProtKB-KW"/>
</dbReference>
<feature type="compositionally biased region" description="Basic and acidic residues" evidence="5">
    <location>
        <begin position="192"/>
        <end position="204"/>
    </location>
</feature>